<reference evidence="1" key="1">
    <citation type="submission" date="2021-01" db="EMBL/GenBank/DDBJ databases">
        <authorList>
            <person name="Corre E."/>
            <person name="Pelletier E."/>
            <person name="Niang G."/>
            <person name="Scheremetjew M."/>
            <person name="Finn R."/>
            <person name="Kale V."/>
            <person name="Holt S."/>
            <person name="Cochrane G."/>
            <person name="Meng A."/>
            <person name="Brown T."/>
            <person name="Cohen L."/>
        </authorList>
    </citation>
    <scope>NUCLEOTIDE SEQUENCE</scope>
    <source>
        <strain evidence="1">CCMP722</strain>
    </source>
</reference>
<evidence type="ECO:0000313" key="1">
    <source>
        <dbReference type="EMBL" id="CAD8688547.1"/>
    </source>
</evidence>
<protein>
    <submittedName>
        <fullName evidence="1">Uncharacterized protein</fullName>
    </submittedName>
</protein>
<dbReference type="EMBL" id="HBFA01037383">
    <property type="protein sequence ID" value="CAD8688547.1"/>
    <property type="molecule type" value="Transcribed_RNA"/>
</dbReference>
<gene>
    <name evidence="1" type="ORF">POBO1169_LOCUS18681</name>
</gene>
<organism evidence="1">
    <name type="scientific">Pyramimonas obovata</name>
    <dbReference type="NCBI Taxonomy" id="1411642"/>
    <lineage>
        <taxon>Eukaryota</taxon>
        <taxon>Viridiplantae</taxon>
        <taxon>Chlorophyta</taxon>
        <taxon>Pyramimonadophyceae</taxon>
        <taxon>Pyramimonadales</taxon>
        <taxon>Pyramimonadaceae</taxon>
        <taxon>Pyramimonas</taxon>
        <taxon>Pyramimonas incertae sedis</taxon>
    </lineage>
</organism>
<proteinExistence type="predicted"/>
<accession>A0A7S0RXG3</accession>
<dbReference type="AlphaFoldDB" id="A0A7S0RXG3"/>
<name>A0A7S0RXG3_9CHLO</name>
<sequence>MAQPINEASNRLEVYFHVVILRLGPDDCNIHIVNGFVIYGLFEDIDGTLLYVVEFVIIDRLELDASWLPPLRDLVEKLLIGRTQIAPVPCVSYGGHVSFTSVVTVVEISLWVL</sequence>